<evidence type="ECO:0000256" key="7">
    <source>
        <dbReference type="SAM" id="MobiDB-lite"/>
    </source>
</evidence>
<feature type="region of interest" description="Disordered" evidence="7">
    <location>
        <begin position="358"/>
        <end position="382"/>
    </location>
</feature>
<keyword evidence="5" id="KW-0418">Kinase</keyword>
<dbReference type="Gene3D" id="3.40.50.2300">
    <property type="match status" value="1"/>
</dbReference>
<dbReference type="GO" id="GO:0005886">
    <property type="term" value="C:plasma membrane"/>
    <property type="evidence" value="ECO:0007669"/>
    <property type="project" value="TreeGrafter"/>
</dbReference>
<dbReference type="SUPFAM" id="SSF55874">
    <property type="entry name" value="ATPase domain of HSP90 chaperone/DNA topoisomerase II/histidine kinase"/>
    <property type="match status" value="1"/>
</dbReference>
<dbReference type="InterPro" id="IPR001789">
    <property type="entry name" value="Sig_transdc_resp-reg_receiver"/>
</dbReference>
<dbReference type="CDD" id="cd17546">
    <property type="entry name" value="REC_hyHK_CKI1_RcsC-like"/>
    <property type="match status" value="1"/>
</dbReference>
<comment type="catalytic activity">
    <reaction evidence="1">
        <text>ATP + protein L-histidine = ADP + protein N-phospho-L-histidine.</text>
        <dbReference type="EC" id="2.7.13.3"/>
    </reaction>
</comment>
<keyword evidence="4" id="KW-0808">Transferase</keyword>
<evidence type="ECO:0000256" key="2">
    <source>
        <dbReference type="ARBA" id="ARBA00012438"/>
    </source>
</evidence>
<organism evidence="10 11">
    <name type="scientific">Fusarium mexicanum</name>
    <dbReference type="NCBI Taxonomy" id="751941"/>
    <lineage>
        <taxon>Eukaryota</taxon>
        <taxon>Fungi</taxon>
        <taxon>Dikarya</taxon>
        <taxon>Ascomycota</taxon>
        <taxon>Pezizomycotina</taxon>
        <taxon>Sordariomycetes</taxon>
        <taxon>Hypocreomycetidae</taxon>
        <taxon>Hypocreales</taxon>
        <taxon>Nectriaceae</taxon>
        <taxon>Fusarium</taxon>
        <taxon>Fusarium fujikuroi species complex</taxon>
    </lineage>
</organism>
<dbReference type="SUPFAM" id="SSF52172">
    <property type="entry name" value="CheY-like"/>
    <property type="match status" value="1"/>
</dbReference>
<feature type="modified residue" description="4-aspartylphosphate" evidence="6">
    <location>
        <position position="1127"/>
    </location>
</feature>
<feature type="compositionally biased region" description="Low complexity" evidence="7">
    <location>
        <begin position="368"/>
        <end position="382"/>
    </location>
</feature>
<dbReference type="Pfam" id="PF00512">
    <property type="entry name" value="HisKA"/>
    <property type="match status" value="1"/>
</dbReference>
<dbReference type="InterPro" id="IPR003661">
    <property type="entry name" value="HisK_dim/P_dom"/>
</dbReference>
<dbReference type="Pfam" id="PF02518">
    <property type="entry name" value="HATPase_c"/>
    <property type="match status" value="1"/>
</dbReference>
<dbReference type="InterPro" id="IPR011006">
    <property type="entry name" value="CheY-like_superfamily"/>
</dbReference>
<dbReference type="InterPro" id="IPR036097">
    <property type="entry name" value="HisK_dim/P_sf"/>
</dbReference>
<dbReference type="Proteomes" id="UP000522262">
    <property type="component" value="Unassembled WGS sequence"/>
</dbReference>
<dbReference type="Gene3D" id="3.30.450.40">
    <property type="match status" value="1"/>
</dbReference>
<dbReference type="AlphaFoldDB" id="A0A8H5IH45"/>
<feature type="compositionally biased region" description="Polar residues" evidence="7">
    <location>
        <begin position="268"/>
        <end position="279"/>
    </location>
</feature>
<dbReference type="CDD" id="cd00082">
    <property type="entry name" value="HisKA"/>
    <property type="match status" value="1"/>
</dbReference>
<evidence type="ECO:0000313" key="10">
    <source>
        <dbReference type="EMBL" id="KAF5535857.1"/>
    </source>
</evidence>
<dbReference type="SUPFAM" id="SSF55781">
    <property type="entry name" value="GAF domain-like"/>
    <property type="match status" value="1"/>
</dbReference>
<dbReference type="PANTHER" id="PTHR43047:SF72">
    <property type="entry name" value="OSMOSENSING HISTIDINE PROTEIN KINASE SLN1"/>
    <property type="match status" value="1"/>
</dbReference>
<accession>A0A8H5IH45</accession>
<evidence type="ECO:0000256" key="3">
    <source>
        <dbReference type="ARBA" id="ARBA00022553"/>
    </source>
</evidence>
<dbReference type="PRINTS" id="PR00344">
    <property type="entry name" value="BCTRLSENSOR"/>
</dbReference>
<dbReference type="SMART" id="SM00448">
    <property type="entry name" value="REC"/>
    <property type="match status" value="1"/>
</dbReference>
<feature type="domain" description="Response regulatory" evidence="9">
    <location>
        <begin position="1076"/>
        <end position="1198"/>
    </location>
</feature>
<dbReference type="GO" id="GO:0000155">
    <property type="term" value="F:phosphorelay sensor kinase activity"/>
    <property type="evidence" value="ECO:0007669"/>
    <property type="project" value="InterPro"/>
</dbReference>
<evidence type="ECO:0000313" key="11">
    <source>
        <dbReference type="Proteomes" id="UP000522262"/>
    </source>
</evidence>
<dbReference type="InterPro" id="IPR004358">
    <property type="entry name" value="Sig_transdc_His_kin-like_C"/>
</dbReference>
<sequence>MTTHSIPRHVTPYKTVSETTRERETLRHWLPFQIPHGVQESRQSAPATGRLSSSNVILTALTQLGIYQVGAERAFVSLFDSEYRYFISEATSGTYLRPSAPNHEYNQPLRLCGTALRRTQDACNYTLLNQLADDPKDGDASVLPVTVVPDWTNDARFQSRTLPMVESLDASFYAAVPIRTKRGINIGVYSVVNTSQREWTQVNADRLRDISCAISDHLETESLKAVNRRNARMNRGLGSFLEGGSTLTGWRFGSNPRDFSDALGSPEGNLNSKQQSLQQDMDDVTDAPDFAIGDSPKPDRRPLAPTANASRTIDTMSENRNLKNVFSRAANIIRESVEVEGCIFLDATMASYRLAKAKTAPDARTVGQSSSTSSDDNTQQDTICDMTGFSTSGTSSIDRPRSPNVSVALSEKFMMRMLKQYPQGKVFTFSGDGELQTSDSSSEDLFPWISCHEYPDKQAGQEKRAGSMPLDKTRRKFVSRQREGRTISAAFPNARSVAFFPIWDSRQERWRASGLIYTNTPLRTFTVQGELSYLRAFGMLAAAEIVRLEALQDAKVKSDALGSLSHELRSPLHGVLLSTELIADTKLDVFQTNIAHTIETCSRTLLDTIDHLLDYSRVNSFAKQGRRLIGSFPPHQDAPAPQSFGKKSLVTDYLVDHLVEDVVESVFAGFNFQHKSINQYISRQGQQKARAGSTSQYADDAANSVADYHKAIDQLTPGVSENTGSASTFGNVTVILSLDARFNWLFRVHVGAMRRIVMNIVGNALKYTSDGAINITLTQQVASVRRRRPEQVVCFTVGDTGKGIGEDFLQRAIFKPFSQEDDLSPGTGIGLSLVKKIVSQFGGQISIESQVGVGTTVTVLLPLERPELPQDGILSDAQTHFSDQVRDLAGLRVRLMFGSTASAGLRRNLEQICKEWLKQEVLAQDDESKKPDIMLWTQDALPPTSEFTGSLALIPNVVICLNALAAYDRARECYEVGWRGVFEFVSQPIGPRKLAKALSLAYSRWVDDYDPLSPPPSDPTMIRRPPIFGRRSSSSIAPYTGRATTQPAPAPAPASPPVEGDGAGESTGPPGSRGHKILLVEDNKINLKILAAYMKKLKLKYDTAVNGKEAVEKYTQSPRDFICILLDISMPVMNGFEAARQIRAFESKEKIENGVPVFAISGLASEEAQREAYGSGFNLFLLKPVKLQVLGELLREQGILSWANP</sequence>
<dbReference type="InterPro" id="IPR005467">
    <property type="entry name" value="His_kinase_dom"/>
</dbReference>
<evidence type="ECO:0000259" key="9">
    <source>
        <dbReference type="PROSITE" id="PS50110"/>
    </source>
</evidence>
<dbReference type="Pfam" id="PF00072">
    <property type="entry name" value="Response_reg"/>
    <property type="match status" value="1"/>
</dbReference>
<dbReference type="InterPro" id="IPR029016">
    <property type="entry name" value="GAF-like_dom_sf"/>
</dbReference>
<dbReference type="SMART" id="SM00388">
    <property type="entry name" value="HisKA"/>
    <property type="match status" value="1"/>
</dbReference>
<evidence type="ECO:0000256" key="4">
    <source>
        <dbReference type="ARBA" id="ARBA00022679"/>
    </source>
</evidence>
<keyword evidence="11" id="KW-1185">Reference proteome</keyword>
<gene>
    <name evidence="10" type="ORF">FMEXI_10589</name>
</gene>
<name>A0A8H5IH45_9HYPO</name>
<dbReference type="Gene3D" id="1.10.287.130">
    <property type="match status" value="1"/>
</dbReference>
<dbReference type="Gene3D" id="3.30.565.10">
    <property type="entry name" value="Histidine kinase-like ATPase, C-terminal domain"/>
    <property type="match status" value="1"/>
</dbReference>
<evidence type="ECO:0000259" key="8">
    <source>
        <dbReference type="PROSITE" id="PS50109"/>
    </source>
</evidence>
<dbReference type="EC" id="2.7.13.3" evidence="2"/>
<comment type="caution">
    <text evidence="10">The sequence shown here is derived from an EMBL/GenBank/DDBJ whole genome shotgun (WGS) entry which is preliminary data.</text>
</comment>
<dbReference type="SMART" id="SM00387">
    <property type="entry name" value="HATPase_c"/>
    <property type="match status" value="1"/>
</dbReference>
<dbReference type="PROSITE" id="PS50110">
    <property type="entry name" value="RESPONSE_REGULATORY"/>
    <property type="match status" value="1"/>
</dbReference>
<dbReference type="GO" id="GO:0009927">
    <property type="term" value="F:histidine phosphotransfer kinase activity"/>
    <property type="evidence" value="ECO:0007669"/>
    <property type="project" value="TreeGrafter"/>
</dbReference>
<feature type="compositionally biased region" description="Polar residues" evidence="7">
    <location>
        <begin position="1031"/>
        <end position="1046"/>
    </location>
</feature>
<feature type="region of interest" description="Disordered" evidence="7">
    <location>
        <begin position="261"/>
        <end position="315"/>
    </location>
</feature>
<dbReference type="SUPFAM" id="SSF47384">
    <property type="entry name" value="Homodimeric domain of signal transducing histidine kinase"/>
    <property type="match status" value="1"/>
</dbReference>
<keyword evidence="3 6" id="KW-0597">Phosphoprotein</keyword>
<dbReference type="InterPro" id="IPR003594">
    <property type="entry name" value="HATPase_dom"/>
</dbReference>
<feature type="domain" description="Histidine kinase" evidence="8">
    <location>
        <begin position="563"/>
        <end position="865"/>
    </location>
</feature>
<feature type="region of interest" description="Disordered" evidence="7">
    <location>
        <begin position="1013"/>
        <end position="1075"/>
    </location>
</feature>
<evidence type="ECO:0000256" key="1">
    <source>
        <dbReference type="ARBA" id="ARBA00000085"/>
    </source>
</evidence>
<dbReference type="PROSITE" id="PS50109">
    <property type="entry name" value="HIS_KIN"/>
    <property type="match status" value="1"/>
</dbReference>
<dbReference type="PANTHER" id="PTHR43047">
    <property type="entry name" value="TWO-COMPONENT HISTIDINE PROTEIN KINASE"/>
    <property type="match status" value="1"/>
</dbReference>
<evidence type="ECO:0000256" key="6">
    <source>
        <dbReference type="PROSITE-ProRule" id="PRU00169"/>
    </source>
</evidence>
<proteinExistence type="predicted"/>
<protein>
    <recommendedName>
        <fullName evidence="2">histidine kinase</fullName>
        <ecNumber evidence="2">2.7.13.3</ecNumber>
    </recommendedName>
</protein>
<dbReference type="InterPro" id="IPR036890">
    <property type="entry name" value="HATPase_C_sf"/>
</dbReference>
<reference evidence="10 11" key="1">
    <citation type="submission" date="2020-05" db="EMBL/GenBank/DDBJ databases">
        <title>Identification and distribution of gene clusters putatively required for synthesis of sphingolipid metabolism inhibitors in phylogenetically diverse species of the filamentous fungus Fusarium.</title>
        <authorList>
            <person name="Kim H.-S."/>
            <person name="Busman M."/>
            <person name="Brown D.W."/>
            <person name="Divon H."/>
            <person name="Uhlig S."/>
            <person name="Proctor R.H."/>
        </authorList>
    </citation>
    <scope>NUCLEOTIDE SEQUENCE [LARGE SCALE GENOMIC DNA]</scope>
    <source>
        <strain evidence="10 11">NRRL 53147</strain>
    </source>
</reference>
<dbReference type="EMBL" id="JAAOAM010000267">
    <property type="protein sequence ID" value="KAF5535857.1"/>
    <property type="molecule type" value="Genomic_DNA"/>
</dbReference>
<evidence type="ECO:0000256" key="5">
    <source>
        <dbReference type="ARBA" id="ARBA00022777"/>
    </source>
</evidence>